<gene>
    <name evidence="1" type="ORF">M441DRAFT_447932</name>
</gene>
<organism evidence="1 2">
    <name type="scientific">Trichoderma asperellum (strain ATCC 204424 / CBS 433.97 / NBRC 101777)</name>
    <dbReference type="NCBI Taxonomy" id="1042311"/>
    <lineage>
        <taxon>Eukaryota</taxon>
        <taxon>Fungi</taxon>
        <taxon>Dikarya</taxon>
        <taxon>Ascomycota</taxon>
        <taxon>Pezizomycotina</taxon>
        <taxon>Sordariomycetes</taxon>
        <taxon>Hypocreomycetidae</taxon>
        <taxon>Hypocreales</taxon>
        <taxon>Hypocreaceae</taxon>
        <taxon>Trichoderma</taxon>
    </lineage>
</organism>
<keyword evidence="2" id="KW-1185">Reference proteome</keyword>
<dbReference type="EMBL" id="KZ679267">
    <property type="protein sequence ID" value="PTB37837.1"/>
    <property type="molecule type" value="Genomic_DNA"/>
</dbReference>
<sequence>MRRIRWFASTPQGVGYFCFSLDYPFSPVQLSPLESERDFYFVCFFIYLYTGKLKQICDMTGEGGSLFLAHTCFYTCINAFYTK</sequence>
<reference evidence="1 2" key="1">
    <citation type="submission" date="2016-07" db="EMBL/GenBank/DDBJ databases">
        <title>Multiple horizontal gene transfer events from other fungi enriched the ability of initially mycotrophic Trichoderma (Ascomycota) to feed on dead plant biomass.</title>
        <authorList>
            <consortium name="DOE Joint Genome Institute"/>
            <person name="Aerts A."/>
            <person name="Atanasova L."/>
            <person name="Chenthamara K."/>
            <person name="Zhang J."/>
            <person name="Grujic M."/>
            <person name="Henrissat B."/>
            <person name="Kuo A."/>
            <person name="Salamov A."/>
            <person name="Lipzen A."/>
            <person name="Labutti K."/>
            <person name="Barry K."/>
            <person name="Miao Y."/>
            <person name="Rahimi M.J."/>
            <person name="Shen Q."/>
            <person name="Grigoriev I.V."/>
            <person name="Kubicek C.P."/>
            <person name="Druzhinina I.S."/>
        </authorList>
    </citation>
    <scope>NUCLEOTIDE SEQUENCE [LARGE SCALE GENOMIC DNA]</scope>
    <source>
        <strain evidence="1 2">CBS 433.97</strain>
    </source>
</reference>
<dbReference type="Proteomes" id="UP000240493">
    <property type="component" value="Unassembled WGS sequence"/>
</dbReference>
<evidence type="ECO:0000313" key="2">
    <source>
        <dbReference type="Proteomes" id="UP000240493"/>
    </source>
</evidence>
<name>A0A2T3YZ58_TRIA4</name>
<dbReference type="AlphaFoldDB" id="A0A2T3YZ58"/>
<accession>A0A2T3YZ58</accession>
<proteinExistence type="predicted"/>
<evidence type="ECO:0000313" key="1">
    <source>
        <dbReference type="EMBL" id="PTB37837.1"/>
    </source>
</evidence>
<protein>
    <submittedName>
        <fullName evidence="1">Uncharacterized protein</fullName>
    </submittedName>
</protein>